<sequence>MTQDYAVLQSTALFHGVEEQDREAIIRCLNSGVREYSKNQIVLLAGEPVEWIGVVLSGRVQVVREDLFGGRAIVAEFSAGEIFGESLACAQIRQSPVTVIASTDCRVMRLSAEKLLSPCPAMCGHHATLLRNMMQLLAEKNVYLNRKMEILSQKSTREKVLAYLGEQARRQGTMEPVIPFSREELADFLCVNRSALSKELGRMQREQLIRFHRNRFILHPDKPQE</sequence>
<dbReference type="Proteomes" id="UP000754750">
    <property type="component" value="Unassembled WGS sequence"/>
</dbReference>
<protein>
    <submittedName>
        <fullName evidence="6">Crp/Fnr family transcriptional regulator</fullName>
    </submittedName>
</protein>
<dbReference type="EMBL" id="SVNY01000001">
    <property type="protein sequence ID" value="MBE6832367.1"/>
    <property type="molecule type" value="Genomic_DNA"/>
</dbReference>
<dbReference type="PROSITE" id="PS51063">
    <property type="entry name" value="HTH_CRP_2"/>
    <property type="match status" value="1"/>
</dbReference>
<feature type="domain" description="HTH crp-type" evidence="5">
    <location>
        <begin position="154"/>
        <end position="222"/>
    </location>
</feature>
<dbReference type="SMART" id="SM00100">
    <property type="entry name" value="cNMP"/>
    <property type="match status" value="1"/>
</dbReference>
<dbReference type="Gene3D" id="2.60.120.10">
    <property type="entry name" value="Jelly Rolls"/>
    <property type="match status" value="1"/>
</dbReference>
<feature type="domain" description="Cyclic nucleotide-binding" evidence="4">
    <location>
        <begin position="13"/>
        <end position="115"/>
    </location>
</feature>
<dbReference type="SUPFAM" id="SSF46785">
    <property type="entry name" value="Winged helix' DNA-binding domain"/>
    <property type="match status" value="1"/>
</dbReference>
<keyword evidence="1" id="KW-0805">Transcription regulation</keyword>
<dbReference type="PROSITE" id="PS50042">
    <property type="entry name" value="CNMP_BINDING_3"/>
    <property type="match status" value="1"/>
</dbReference>
<dbReference type="PANTHER" id="PTHR24567">
    <property type="entry name" value="CRP FAMILY TRANSCRIPTIONAL REGULATORY PROTEIN"/>
    <property type="match status" value="1"/>
</dbReference>
<name>A0A928Q437_9FIRM</name>
<dbReference type="InterPro" id="IPR014710">
    <property type="entry name" value="RmlC-like_jellyroll"/>
</dbReference>
<dbReference type="InterPro" id="IPR012318">
    <property type="entry name" value="HTH_CRP"/>
</dbReference>
<gene>
    <name evidence="6" type="ORF">E7512_02075</name>
</gene>
<dbReference type="Pfam" id="PF00027">
    <property type="entry name" value="cNMP_binding"/>
    <property type="match status" value="1"/>
</dbReference>
<keyword evidence="3" id="KW-0804">Transcription</keyword>
<dbReference type="InterPro" id="IPR036390">
    <property type="entry name" value="WH_DNA-bd_sf"/>
</dbReference>
<organism evidence="6 7">
    <name type="scientific">Faecalispora sporosphaeroides</name>
    <dbReference type="NCBI Taxonomy" id="1549"/>
    <lineage>
        <taxon>Bacteria</taxon>
        <taxon>Bacillati</taxon>
        <taxon>Bacillota</taxon>
        <taxon>Clostridia</taxon>
        <taxon>Eubacteriales</taxon>
        <taxon>Oscillospiraceae</taxon>
        <taxon>Faecalispora</taxon>
    </lineage>
</organism>
<dbReference type="InterPro" id="IPR050397">
    <property type="entry name" value="Env_Response_Regulators"/>
</dbReference>
<evidence type="ECO:0000256" key="1">
    <source>
        <dbReference type="ARBA" id="ARBA00023015"/>
    </source>
</evidence>
<evidence type="ECO:0000313" key="6">
    <source>
        <dbReference type="EMBL" id="MBE6832367.1"/>
    </source>
</evidence>
<accession>A0A928Q437</accession>
<dbReference type="InterPro" id="IPR018490">
    <property type="entry name" value="cNMP-bd_dom_sf"/>
</dbReference>
<evidence type="ECO:0000259" key="4">
    <source>
        <dbReference type="PROSITE" id="PS50042"/>
    </source>
</evidence>
<dbReference type="Pfam" id="PF13545">
    <property type="entry name" value="HTH_Crp_2"/>
    <property type="match status" value="1"/>
</dbReference>
<dbReference type="AlphaFoldDB" id="A0A928Q437"/>
<dbReference type="GO" id="GO:0003700">
    <property type="term" value="F:DNA-binding transcription factor activity"/>
    <property type="evidence" value="ECO:0007669"/>
    <property type="project" value="TreeGrafter"/>
</dbReference>
<dbReference type="PANTHER" id="PTHR24567:SF58">
    <property type="entry name" value="CYCLIC AMP-BINDING REGULATORY PROTEIN"/>
    <property type="match status" value="1"/>
</dbReference>
<evidence type="ECO:0000256" key="2">
    <source>
        <dbReference type="ARBA" id="ARBA00023125"/>
    </source>
</evidence>
<dbReference type="CDD" id="cd00038">
    <property type="entry name" value="CAP_ED"/>
    <property type="match status" value="1"/>
</dbReference>
<dbReference type="SUPFAM" id="SSF51206">
    <property type="entry name" value="cAMP-binding domain-like"/>
    <property type="match status" value="1"/>
</dbReference>
<dbReference type="GO" id="GO:0005829">
    <property type="term" value="C:cytosol"/>
    <property type="evidence" value="ECO:0007669"/>
    <property type="project" value="TreeGrafter"/>
</dbReference>
<comment type="caution">
    <text evidence="6">The sequence shown here is derived from an EMBL/GenBank/DDBJ whole genome shotgun (WGS) entry which is preliminary data.</text>
</comment>
<evidence type="ECO:0000259" key="5">
    <source>
        <dbReference type="PROSITE" id="PS51063"/>
    </source>
</evidence>
<proteinExistence type="predicted"/>
<dbReference type="GO" id="GO:0003677">
    <property type="term" value="F:DNA binding"/>
    <property type="evidence" value="ECO:0007669"/>
    <property type="project" value="UniProtKB-KW"/>
</dbReference>
<reference evidence="6" key="1">
    <citation type="submission" date="2019-04" db="EMBL/GenBank/DDBJ databases">
        <title>Evolution of Biomass-Degrading Anaerobic Consortia Revealed by Metagenomics.</title>
        <authorList>
            <person name="Peng X."/>
        </authorList>
    </citation>
    <scope>NUCLEOTIDE SEQUENCE</scope>
    <source>
        <strain evidence="6">SIG551</strain>
    </source>
</reference>
<dbReference type="RefSeq" id="WP_020073940.1">
    <property type="nucleotide sequence ID" value="NZ_JBKWRC010000001.1"/>
</dbReference>
<keyword evidence="2" id="KW-0238">DNA-binding</keyword>
<evidence type="ECO:0000256" key="3">
    <source>
        <dbReference type="ARBA" id="ARBA00023163"/>
    </source>
</evidence>
<evidence type="ECO:0000313" key="7">
    <source>
        <dbReference type="Proteomes" id="UP000754750"/>
    </source>
</evidence>
<dbReference type="InterPro" id="IPR000595">
    <property type="entry name" value="cNMP-bd_dom"/>
</dbReference>